<dbReference type="InterPro" id="IPR037171">
    <property type="entry name" value="NagB/RpiA_transferase-like"/>
</dbReference>
<gene>
    <name evidence="2" type="primary">atoD</name>
    <name evidence="2" type="ORF">SPIROBIBN47_190025</name>
</gene>
<reference evidence="2" key="1">
    <citation type="submission" date="2017-02" db="EMBL/GenBank/DDBJ databases">
        <authorList>
            <person name="Regsiter A."/>
            <person name="William W."/>
        </authorList>
    </citation>
    <scope>NUCLEOTIDE SEQUENCE</scope>
    <source>
        <strain evidence="2">Bib</strain>
    </source>
</reference>
<dbReference type="Pfam" id="PF01144">
    <property type="entry name" value="CoA_trans"/>
    <property type="match status" value="1"/>
</dbReference>
<evidence type="ECO:0000256" key="1">
    <source>
        <dbReference type="ARBA" id="ARBA00022679"/>
    </source>
</evidence>
<keyword evidence="1 2" id="KW-0808">Transferase</keyword>
<dbReference type="InterPro" id="IPR012792">
    <property type="entry name" value="3-oxoacid_CoA-transf_A"/>
</dbReference>
<dbReference type="SMART" id="SM00882">
    <property type="entry name" value="CoA_trans"/>
    <property type="match status" value="1"/>
</dbReference>
<proteinExistence type="predicted"/>
<dbReference type="PANTHER" id="PTHR13707:SF60">
    <property type="entry name" value="ACETATE COA-TRANSFERASE SUBUNIT ALPHA"/>
    <property type="match status" value="1"/>
</dbReference>
<dbReference type="InterPro" id="IPR004165">
    <property type="entry name" value="CoA_trans_fam_I"/>
</dbReference>
<evidence type="ECO:0000313" key="2">
    <source>
        <dbReference type="EMBL" id="SLM11279.1"/>
    </source>
</evidence>
<dbReference type="SUPFAM" id="SSF100950">
    <property type="entry name" value="NagB/RpiA/CoA transferase-like"/>
    <property type="match status" value="1"/>
</dbReference>
<protein>
    <submittedName>
        <fullName evidence="2">Acetyl-CoA:acetoacetyl-CoA transferase, alpha subunit</fullName>
        <ecNumber evidence="2">2.8.3.8</ecNumber>
    </submittedName>
</protein>
<dbReference type="AlphaFoldDB" id="A0A3P3XH49"/>
<sequence length="223" mass="23447">MIAKPVISAREAAALIQPGSVVHIGGFLGCGSPDAIIAALCEAHIGELTIVCNDTAIYDPKTGRTTGLAPLILNHLVRKVITSHIGTNAETQKLMSSGEIEVELVPQGTLAERIRAAGFGLGGILTPTGAGTEVEQGKHVFEVNSRKYLLELPLPGDVAIIKAKKGDRAGNLVYAKTARNFNPIMAPACSLVIAEVEELVEIGTIDPDHVHTPSIFVDYLVTA</sequence>
<dbReference type="EC" id="2.8.3.8" evidence="2"/>
<dbReference type="NCBIfam" id="TIGR02429">
    <property type="entry name" value="pcaI_scoA_fam"/>
    <property type="match status" value="1"/>
</dbReference>
<accession>A0A3P3XH49</accession>
<name>A0A3P3XH49_9SPIR</name>
<dbReference type="PANTHER" id="PTHR13707">
    <property type="entry name" value="KETOACID-COENZYME A TRANSFERASE"/>
    <property type="match status" value="1"/>
</dbReference>
<dbReference type="Gene3D" id="3.40.1080.10">
    <property type="entry name" value="Glutaconate Coenzyme A-transferase"/>
    <property type="match status" value="1"/>
</dbReference>
<dbReference type="EMBL" id="FWDM01000011">
    <property type="protein sequence ID" value="SLM11279.1"/>
    <property type="molecule type" value="Genomic_DNA"/>
</dbReference>
<dbReference type="PROSITE" id="PS51257">
    <property type="entry name" value="PROKAR_LIPOPROTEIN"/>
    <property type="match status" value="1"/>
</dbReference>
<organism evidence="2">
    <name type="scientific">uncultured spirochete</name>
    <dbReference type="NCBI Taxonomy" id="156406"/>
    <lineage>
        <taxon>Bacteria</taxon>
        <taxon>Pseudomonadati</taxon>
        <taxon>Spirochaetota</taxon>
        <taxon>Spirochaetia</taxon>
        <taxon>Spirochaetales</taxon>
        <taxon>environmental samples</taxon>
    </lineage>
</organism>
<dbReference type="GO" id="GO:0008775">
    <property type="term" value="F:acetate CoA-transferase activity"/>
    <property type="evidence" value="ECO:0007669"/>
    <property type="project" value="UniProtKB-EC"/>
</dbReference>